<name>A0A5C5YND5_9BACT</name>
<dbReference type="InterPro" id="IPR003594">
    <property type="entry name" value="HATPase_dom"/>
</dbReference>
<evidence type="ECO:0000259" key="13">
    <source>
        <dbReference type="PROSITE" id="PS50885"/>
    </source>
</evidence>
<dbReference type="PRINTS" id="PR00344">
    <property type="entry name" value="BCTRLSENSOR"/>
</dbReference>
<dbReference type="InterPro" id="IPR004358">
    <property type="entry name" value="Sig_transdc_His_kin-like_C"/>
</dbReference>
<evidence type="ECO:0000256" key="9">
    <source>
        <dbReference type="ARBA" id="ARBA00023012"/>
    </source>
</evidence>
<feature type="domain" description="HAMP" evidence="13">
    <location>
        <begin position="225"/>
        <end position="277"/>
    </location>
</feature>
<feature type="transmembrane region" description="Helical" evidence="11">
    <location>
        <begin position="12"/>
        <end position="34"/>
    </location>
</feature>
<dbReference type="PROSITE" id="PS50109">
    <property type="entry name" value="HIS_KIN"/>
    <property type="match status" value="1"/>
</dbReference>
<dbReference type="PANTHER" id="PTHR43065:SF46">
    <property type="entry name" value="C4-DICARBOXYLATE TRANSPORT SENSOR PROTEIN DCTB"/>
    <property type="match status" value="1"/>
</dbReference>
<dbReference type="InterPro" id="IPR036890">
    <property type="entry name" value="HATPase_C_sf"/>
</dbReference>
<keyword evidence="6" id="KW-0547">Nucleotide-binding</keyword>
<keyword evidence="11" id="KW-0472">Membrane</keyword>
<comment type="subcellular location">
    <subcellularLocation>
        <location evidence="2">Membrane</location>
    </subcellularLocation>
</comment>
<accession>A0A5C5YND5</accession>
<keyword evidence="11" id="KW-0812">Transmembrane</keyword>
<dbReference type="SMART" id="SM00387">
    <property type="entry name" value="HATPase_c"/>
    <property type="match status" value="1"/>
</dbReference>
<dbReference type="Pfam" id="PF00672">
    <property type="entry name" value="HAMP"/>
    <property type="match status" value="1"/>
</dbReference>
<evidence type="ECO:0000256" key="6">
    <source>
        <dbReference type="ARBA" id="ARBA00022741"/>
    </source>
</evidence>
<reference evidence="14 15" key="1">
    <citation type="submission" date="2019-02" db="EMBL/GenBank/DDBJ databases">
        <title>Deep-cultivation of Planctomycetes and their phenomic and genomic characterization uncovers novel biology.</title>
        <authorList>
            <person name="Wiegand S."/>
            <person name="Jogler M."/>
            <person name="Boedeker C."/>
            <person name="Pinto D."/>
            <person name="Vollmers J."/>
            <person name="Rivas-Marin E."/>
            <person name="Kohn T."/>
            <person name="Peeters S.H."/>
            <person name="Heuer A."/>
            <person name="Rast P."/>
            <person name="Oberbeckmann S."/>
            <person name="Bunk B."/>
            <person name="Jeske O."/>
            <person name="Meyerdierks A."/>
            <person name="Storesund J.E."/>
            <person name="Kallscheuer N."/>
            <person name="Luecker S."/>
            <person name="Lage O.M."/>
            <person name="Pohl T."/>
            <person name="Merkel B.J."/>
            <person name="Hornburger P."/>
            <person name="Mueller R.-W."/>
            <person name="Bruemmer F."/>
            <person name="Labrenz M."/>
            <person name="Spormann A.M."/>
            <person name="Op Den Camp H."/>
            <person name="Overmann J."/>
            <person name="Amann R."/>
            <person name="Jetten M.S.M."/>
            <person name="Mascher T."/>
            <person name="Medema M.H."/>
            <person name="Devos D.P."/>
            <person name="Kaster A.-K."/>
            <person name="Ovreas L."/>
            <person name="Rohde M."/>
            <person name="Galperin M.Y."/>
            <person name="Jogler C."/>
        </authorList>
    </citation>
    <scope>NUCLEOTIDE SEQUENCE [LARGE SCALE GENOMIC DNA]</scope>
    <source>
        <strain evidence="14 15">CA13</strain>
    </source>
</reference>
<keyword evidence="7" id="KW-0418">Kinase</keyword>
<comment type="caution">
    <text evidence="14">The sequence shown here is derived from an EMBL/GenBank/DDBJ whole genome shotgun (WGS) entry which is preliminary data.</text>
</comment>
<dbReference type="Gene3D" id="6.10.340.10">
    <property type="match status" value="1"/>
</dbReference>
<evidence type="ECO:0000256" key="11">
    <source>
        <dbReference type="SAM" id="Phobius"/>
    </source>
</evidence>
<dbReference type="GO" id="GO:0005524">
    <property type="term" value="F:ATP binding"/>
    <property type="evidence" value="ECO:0007669"/>
    <property type="project" value="UniProtKB-KW"/>
</dbReference>
<evidence type="ECO:0000256" key="4">
    <source>
        <dbReference type="ARBA" id="ARBA00022553"/>
    </source>
</evidence>
<dbReference type="InterPro" id="IPR005467">
    <property type="entry name" value="His_kinase_dom"/>
</dbReference>
<dbReference type="SMART" id="SM00388">
    <property type="entry name" value="HisKA"/>
    <property type="match status" value="1"/>
</dbReference>
<dbReference type="InterPro" id="IPR036097">
    <property type="entry name" value="HisK_dim/P_sf"/>
</dbReference>
<comment type="catalytic activity">
    <reaction evidence="1">
        <text>ATP + protein L-histidine = ADP + protein N-phospho-L-histidine.</text>
        <dbReference type="EC" id="2.7.13.3"/>
    </reaction>
</comment>
<keyword evidence="5 14" id="KW-0808">Transferase</keyword>
<dbReference type="EC" id="2.7.13.3" evidence="3"/>
<evidence type="ECO:0000256" key="1">
    <source>
        <dbReference type="ARBA" id="ARBA00000085"/>
    </source>
</evidence>
<dbReference type="SUPFAM" id="SSF55874">
    <property type="entry name" value="ATPase domain of HSP90 chaperone/DNA topoisomerase II/histidine kinase"/>
    <property type="match status" value="1"/>
</dbReference>
<dbReference type="Gene3D" id="1.10.287.130">
    <property type="match status" value="1"/>
</dbReference>
<gene>
    <name evidence="14" type="primary">dctB</name>
    <name evidence="14" type="ORF">CA13_68790</name>
</gene>
<evidence type="ECO:0000313" key="14">
    <source>
        <dbReference type="EMBL" id="TWT76385.1"/>
    </source>
</evidence>
<keyword evidence="11" id="KW-1133">Transmembrane helix</keyword>
<keyword evidence="8" id="KW-0067">ATP-binding</keyword>
<protein>
    <recommendedName>
        <fullName evidence="3">histidine kinase</fullName>
        <ecNumber evidence="3">2.7.13.3</ecNumber>
    </recommendedName>
</protein>
<dbReference type="PROSITE" id="PS50885">
    <property type="entry name" value="HAMP"/>
    <property type="match status" value="1"/>
</dbReference>
<evidence type="ECO:0000256" key="3">
    <source>
        <dbReference type="ARBA" id="ARBA00012438"/>
    </source>
</evidence>
<dbReference type="InterPro" id="IPR003660">
    <property type="entry name" value="HAMP_dom"/>
</dbReference>
<dbReference type="CDD" id="cd06225">
    <property type="entry name" value="HAMP"/>
    <property type="match status" value="1"/>
</dbReference>
<evidence type="ECO:0000256" key="2">
    <source>
        <dbReference type="ARBA" id="ARBA00004370"/>
    </source>
</evidence>
<dbReference type="Pfam" id="PF00512">
    <property type="entry name" value="HisKA"/>
    <property type="match status" value="1"/>
</dbReference>
<feature type="region of interest" description="Disordered" evidence="10">
    <location>
        <begin position="541"/>
        <end position="563"/>
    </location>
</feature>
<dbReference type="SUPFAM" id="SSF47384">
    <property type="entry name" value="Homodimeric domain of signal transducing histidine kinase"/>
    <property type="match status" value="1"/>
</dbReference>
<evidence type="ECO:0000256" key="10">
    <source>
        <dbReference type="SAM" id="MobiDB-lite"/>
    </source>
</evidence>
<evidence type="ECO:0000256" key="5">
    <source>
        <dbReference type="ARBA" id="ARBA00022679"/>
    </source>
</evidence>
<dbReference type="Gene3D" id="3.30.565.10">
    <property type="entry name" value="Histidine kinase-like ATPase, C-terminal domain"/>
    <property type="match status" value="1"/>
</dbReference>
<dbReference type="InterPro" id="IPR003661">
    <property type="entry name" value="HisK_dim/P_dom"/>
</dbReference>
<evidence type="ECO:0000313" key="15">
    <source>
        <dbReference type="Proteomes" id="UP000315010"/>
    </source>
</evidence>
<dbReference type="CDD" id="cd00082">
    <property type="entry name" value="HisKA"/>
    <property type="match status" value="1"/>
</dbReference>
<evidence type="ECO:0000256" key="8">
    <source>
        <dbReference type="ARBA" id="ARBA00022840"/>
    </source>
</evidence>
<keyword evidence="15" id="KW-1185">Reference proteome</keyword>
<sequence>MLRRRSIRTKLIAALSLLTTIVLLLAFSGFWGLYRYRRLANSISQRATEIPYANDLNRLSETLRDSNSRMNDLLHNGGMIDAGLLDNPLSEIERSRYLQTLLDLEVRIQLYEDIISVSSVEEESDLLIDAERQRRSLGEIQEMVQALEAFHRQPHSMDYARKSELSDRLDSLVDLTEEHLSLIHGGMAAFSHDVRGQYRTWISIAWVCTIVSVAMVVLLLWCFHSLVVKPFQTLLDGSRLVARGQLNHWIDLGTTDELNELAMAMNGMTQRFKKAYTKLKTVCSDLDRQVQERTREVIQNEQLASVGFLAAGVAHEINNPLATIAWSAEALESRVEDAIGMRVDSPNSVSLDDELINAMRMNLRRIQDEAFRCKGITERLLDFSRLGEVQRSQTDLTELVEEIVAMVRTVGKYRCKTIRTHSSQQVCAHVNSQEIRQVILNLITNALESVETEGAVDIEIDGNESGAIVVVKDNGCGMSEEVIKHLFEPFFTRRRDGTGTGLGLSITYRIVSQHGGSLIPHSEGEGRGAMMKLFLPVSSENEDYPTQSRHTLGWNHESAKAAA</sequence>
<organism evidence="14 15">
    <name type="scientific">Novipirellula herctigrandis</name>
    <dbReference type="NCBI Taxonomy" id="2527986"/>
    <lineage>
        <taxon>Bacteria</taxon>
        <taxon>Pseudomonadati</taxon>
        <taxon>Planctomycetota</taxon>
        <taxon>Planctomycetia</taxon>
        <taxon>Pirellulales</taxon>
        <taxon>Pirellulaceae</taxon>
        <taxon>Novipirellula</taxon>
    </lineage>
</organism>
<dbReference type="GO" id="GO:0000155">
    <property type="term" value="F:phosphorelay sensor kinase activity"/>
    <property type="evidence" value="ECO:0007669"/>
    <property type="project" value="InterPro"/>
</dbReference>
<dbReference type="Proteomes" id="UP000315010">
    <property type="component" value="Unassembled WGS sequence"/>
</dbReference>
<dbReference type="SUPFAM" id="SSF158472">
    <property type="entry name" value="HAMP domain-like"/>
    <property type="match status" value="1"/>
</dbReference>
<feature type="transmembrane region" description="Helical" evidence="11">
    <location>
        <begin position="201"/>
        <end position="223"/>
    </location>
</feature>
<dbReference type="GO" id="GO:0016020">
    <property type="term" value="C:membrane"/>
    <property type="evidence" value="ECO:0007669"/>
    <property type="project" value="UniProtKB-SubCell"/>
</dbReference>
<dbReference type="RefSeq" id="WP_419195232.1">
    <property type="nucleotide sequence ID" value="NZ_SJPJ01000002.1"/>
</dbReference>
<proteinExistence type="predicted"/>
<dbReference type="Pfam" id="PF02518">
    <property type="entry name" value="HATPase_c"/>
    <property type="match status" value="1"/>
</dbReference>
<dbReference type="EMBL" id="SJPJ01000002">
    <property type="protein sequence ID" value="TWT76385.1"/>
    <property type="molecule type" value="Genomic_DNA"/>
</dbReference>
<dbReference type="PANTHER" id="PTHR43065">
    <property type="entry name" value="SENSOR HISTIDINE KINASE"/>
    <property type="match status" value="1"/>
</dbReference>
<evidence type="ECO:0000259" key="12">
    <source>
        <dbReference type="PROSITE" id="PS50109"/>
    </source>
</evidence>
<feature type="domain" description="Histidine kinase" evidence="12">
    <location>
        <begin position="312"/>
        <end position="539"/>
    </location>
</feature>
<evidence type="ECO:0000256" key="7">
    <source>
        <dbReference type="ARBA" id="ARBA00022777"/>
    </source>
</evidence>
<keyword evidence="9" id="KW-0902">Two-component regulatory system</keyword>
<dbReference type="AlphaFoldDB" id="A0A5C5YND5"/>
<keyword evidence="4" id="KW-0597">Phosphoprotein</keyword>